<keyword evidence="3" id="KW-0560">Oxidoreductase</keyword>
<dbReference type="GO" id="GO:0016705">
    <property type="term" value="F:oxidoreductase activity, acting on paired donors, with incorporation or reduction of molecular oxygen"/>
    <property type="evidence" value="ECO:0007669"/>
    <property type="project" value="UniProtKB-ARBA"/>
</dbReference>
<dbReference type="GO" id="GO:0004497">
    <property type="term" value="F:monooxygenase activity"/>
    <property type="evidence" value="ECO:0007669"/>
    <property type="project" value="UniProtKB-ARBA"/>
</dbReference>
<dbReference type="OrthoDB" id="9800776at2"/>
<evidence type="ECO:0000256" key="5">
    <source>
        <dbReference type="ARBA" id="ARBA00023014"/>
    </source>
</evidence>
<gene>
    <name evidence="7" type="ORF">EYB31_03770</name>
</gene>
<evidence type="ECO:0000313" key="8">
    <source>
        <dbReference type="Proteomes" id="UP000293142"/>
    </source>
</evidence>
<dbReference type="EMBL" id="SIRE01000003">
    <property type="protein sequence ID" value="TBL81219.1"/>
    <property type="molecule type" value="Genomic_DNA"/>
</dbReference>
<dbReference type="PANTHER" id="PTHR21266:SF59">
    <property type="entry name" value="BLR4922 PROTEIN"/>
    <property type="match status" value="1"/>
</dbReference>
<comment type="caution">
    <text evidence="7">The sequence shown here is derived from an EMBL/GenBank/DDBJ whole genome shotgun (WGS) entry which is preliminary data.</text>
</comment>
<dbReference type="GO" id="GO:0051213">
    <property type="term" value="F:dioxygenase activity"/>
    <property type="evidence" value="ECO:0007669"/>
    <property type="project" value="UniProtKB-KW"/>
</dbReference>
<organism evidence="7 8">
    <name type="scientific">Paenibacillus thalictri</name>
    <dbReference type="NCBI Taxonomy" id="2527873"/>
    <lineage>
        <taxon>Bacteria</taxon>
        <taxon>Bacillati</taxon>
        <taxon>Bacillota</taxon>
        <taxon>Bacilli</taxon>
        <taxon>Bacillales</taxon>
        <taxon>Paenibacillaceae</taxon>
        <taxon>Paenibacillus</taxon>
    </lineage>
</organism>
<proteinExistence type="predicted"/>
<evidence type="ECO:0000256" key="1">
    <source>
        <dbReference type="ARBA" id="ARBA00022714"/>
    </source>
</evidence>
<dbReference type="InterPro" id="IPR015881">
    <property type="entry name" value="ARHD_Rieske_2Fe_2S"/>
</dbReference>
<dbReference type="InterPro" id="IPR045623">
    <property type="entry name" value="LigXa_C"/>
</dbReference>
<dbReference type="SUPFAM" id="SSF50022">
    <property type="entry name" value="ISP domain"/>
    <property type="match status" value="1"/>
</dbReference>
<keyword evidence="1" id="KW-0001">2Fe-2S</keyword>
<dbReference type="GO" id="GO:0005506">
    <property type="term" value="F:iron ion binding"/>
    <property type="evidence" value="ECO:0007669"/>
    <property type="project" value="InterPro"/>
</dbReference>
<evidence type="ECO:0000313" key="7">
    <source>
        <dbReference type="EMBL" id="TBL81219.1"/>
    </source>
</evidence>
<dbReference type="Pfam" id="PF00355">
    <property type="entry name" value="Rieske"/>
    <property type="match status" value="1"/>
</dbReference>
<dbReference type="AlphaFoldDB" id="A0A4Q9DW11"/>
<dbReference type="Pfam" id="PF19301">
    <property type="entry name" value="LigXa_C"/>
    <property type="match status" value="1"/>
</dbReference>
<keyword evidence="5" id="KW-0411">Iron-sulfur</keyword>
<dbReference type="GO" id="GO:0051537">
    <property type="term" value="F:2 iron, 2 sulfur cluster binding"/>
    <property type="evidence" value="ECO:0007669"/>
    <property type="project" value="UniProtKB-KW"/>
</dbReference>
<keyword evidence="7" id="KW-0223">Dioxygenase</keyword>
<dbReference type="CDD" id="cd03479">
    <property type="entry name" value="Rieske_RO_Alpha_PhDO_like"/>
    <property type="match status" value="1"/>
</dbReference>
<sequence>MSHSIKAKGEMDMLRKEDNERLCRVGPGEPMNELFRRYWIPAVLSEELPAPDSPPVKVRLLSEDLIAFRDTNGNVGLMDAYCPHRRAHLFWGRNEECGLRCVYHGWKFDTTGQCVDTPNEPKTSEFKHSVKLKAYPTYEKAGIVWTYMGPPEEQPGYPDYEWMRAPENYRNVSKTFEACNWLQALEGGIDTSHSSFAHNNDIADKNALRTRATAPKLEVVKTDYGFKYAGIRDLKDDGNYVRAYQFIMPAQQMRGAMVKWKDGKTEEFPSIAGHLWVPIDDAHVWVYNFIYSADVNIPFTPEFVEKHETDFGRGKADMLPGYKLVRNPGNDYLIDREVQRTKTFTGIAGINTQDYALQETMELPFCDRTREKLGTADTAIIAARQLLLEATRVVEAGNTPRGANPETHNNVRGCDRFLPKGVDWKEGLVEDMTAKF</sequence>
<dbReference type="PROSITE" id="PS51296">
    <property type="entry name" value="RIESKE"/>
    <property type="match status" value="1"/>
</dbReference>
<protein>
    <submittedName>
        <fullName evidence="7">Aromatic ring-hydroxylating dioxygenase subunit alpha</fullName>
    </submittedName>
</protein>
<keyword evidence="2" id="KW-0479">Metal-binding</keyword>
<dbReference type="InterPro" id="IPR036922">
    <property type="entry name" value="Rieske_2Fe-2S_sf"/>
</dbReference>
<dbReference type="Proteomes" id="UP000293142">
    <property type="component" value="Unassembled WGS sequence"/>
</dbReference>
<feature type="domain" description="Rieske" evidence="6">
    <location>
        <begin position="39"/>
        <end position="146"/>
    </location>
</feature>
<dbReference type="PANTHER" id="PTHR21266">
    <property type="entry name" value="IRON-SULFUR DOMAIN CONTAINING PROTEIN"/>
    <property type="match status" value="1"/>
</dbReference>
<dbReference type="InterPro" id="IPR017941">
    <property type="entry name" value="Rieske_2Fe-2S"/>
</dbReference>
<evidence type="ECO:0000256" key="4">
    <source>
        <dbReference type="ARBA" id="ARBA00023004"/>
    </source>
</evidence>
<evidence type="ECO:0000256" key="3">
    <source>
        <dbReference type="ARBA" id="ARBA00023002"/>
    </source>
</evidence>
<evidence type="ECO:0000256" key="2">
    <source>
        <dbReference type="ARBA" id="ARBA00022723"/>
    </source>
</evidence>
<dbReference type="InterPro" id="IPR050584">
    <property type="entry name" value="Cholesterol_7-desaturase"/>
</dbReference>
<evidence type="ECO:0000259" key="6">
    <source>
        <dbReference type="PROSITE" id="PS51296"/>
    </source>
</evidence>
<dbReference type="PROSITE" id="PS00570">
    <property type="entry name" value="RING_HYDROXYL_ALPHA"/>
    <property type="match status" value="1"/>
</dbReference>
<dbReference type="Gene3D" id="2.102.10.10">
    <property type="entry name" value="Rieske [2Fe-2S] iron-sulphur domain"/>
    <property type="match status" value="1"/>
</dbReference>
<keyword evidence="8" id="KW-1185">Reference proteome</keyword>
<name>A0A4Q9DW11_9BACL</name>
<keyword evidence="4" id="KW-0408">Iron</keyword>
<accession>A0A4Q9DW11</accession>
<reference evidence="7 8" key="1">
    <citation type="submission" date="2019-02" db="EMBL/GenBank/DDBJ databases">
        <title>Paenibacillus sp. nov., isolated from surface-sterilized tissue of Thalictrum simplex L.</title>
        <authorList>
            <person name="Tuo L."/>
        </authorList>
    </citation>
    <scope>NUCLEOTIDE SEQUENCE [LARGE SCALE GENOMIC DNA]</scope>
    <source>
        <strain evidence="7 8">N2SHLJ1</strain>
    </source>
</reference>
<dbReference type="SUPFAM" id="SSF55961">
    <property type="entry name" value="Bet v1-like"/>
    <property type="match status" value="1"/>
</dbReference>
<dbReference type="Gene3D" id="3.90.380.10">
    <property type="entry name" value="Naphthalene 1,2-dioxygenase Alpha Subunit, Chain A, domain 1"/>
    <property type="match status" value="1"/>
</dbReference>